<evidence type="ECO:0000313" key="8">
    <source>
        <dbReference type="EMBL" id="VEJ29456.1"/>
    </source>
</evidence>
<feature type="transmembrane region" description="Helical" evidence="6">
    <location>
        <begin position="404"/>
        <end position="426"/>
    </location>
</feature>
<evidence type="ECO:0000256" key="5">
    <source>
        <dbReference type="ARBA" id="ARBA00023136"/>
    </source>
</evidence>
<evidence type="ECO:0000256" key="6">
    <source>
        <dbReference type="SAM" id="Phobius"/>
    </source>
</evidence>
<dbReference type="PANTHER" id="PTHR30619:SF7">
    <property type="entry name" value="BETA-LACTAMASE DOMAIN PROTEIN"/>
    <property type="match status" value="1"/>
</dbReference>
<accession>A0A448UUA6</accession>
<dbReference type="PANTHER" id="PTHR30619">
    <property type="entry name" value="DNA INTERNALIZATION/COMPETENCE PROTEIN COMEC/REC2"/>
    <property type="match status" value="1"/>
</dbReference>
<keyword evidence="3 6" id="KW-0812">Transmembrane</keyword>
<dbReference type="InterPro" id="IPR052159">
    <property type="entry name" value="Competence_DNA_uptake"/>
</dbReference>
<dbReference type="RefSeq" id="WP_278858700.1">
    <property type="nucleotide sequence ID" value="NZ_CAKARO010000025.1"/>
</dbReference>
<feature type="transmembrane region" description="Helical" evidence="6">
    <location>
        <begin position="34"/>
        <end position="58"/>
    </location>
</feature>
<proteinExistence type="predicted"/>
<feature type="transmembrane region" description="Helical" evidence="6">
    <location>
        <begin position="373"/>
        <end position="392"/>
    </location>
</feature>
<dbReference type="EMBL" id="LR134521">
    <property type="protein sequence ID" value="VEJ29456.1"/>
    <property type="molecule type" value="Genomic_DNA"/>
</dbReference>
<feature type="transmembrane region" description="Helical" evidence="6">
    <location>
        <begin position="438"/>
        <end position="460"/>
    </location>
</feature>
<reference evidence="8 9" key="1">
    <citation type="submission" date="2018-12" db="EMBL/GenBank/DDBJ databases">
        <authorList>
            <consortium name="Pathogen Informatics"/>
        </authorList>
    </citation>
    <scope>NUCLEOTIDE SEQUENCE [LARGE SCALE GENOMIC DNA]</scope>
    <source>
        <strain evidence="8 9">NCTC10918</strain>
    </source>
</reference>
<evidence type="ECO:0000256" key="3">
    <source>
        <dbReference type="ARBA" id="ARBA00022692"/>
    </source>
</evidence>
<dbReference type="STRING" id="762948.HMPREF0733_11974"/>
<feature type="transmembrane region" description="Helical" evidence="6">
    <location>
        <begin position="100"/>
        <end position="124"/>
    </location>
</feature>
<name>A0A448UUA6_9MICC</name>
<organism evidence="8 9">
    <name type="scientific">Rothia dentocariosa</name>
    <dbReference type="NCBI Taxonomy" id="2047"/>
    <lineage>
        <taxon>Bacteria</taxon>
        <taxon>Bacillati</taxon>
        <taxon>Actinomycetota</taxon>
        <taxon>Actinomycetes</taxon>
        <taxon>Micrococcales</taxon>
        <taxon>Micrococcaceae</taxon>
        <taxon>Rothia</taxon>
    </lineage>
</organism>
<evidence type="ECO:0000256" key="4">
    <source>
        <dbReference type="ARBA" id="ARBA00022989"/>
    </source>
</evidence>
<keyword evidence="2" id="KW-1003">Cell membrane</keyword>
<sequence>MSFLHIPPKLKPYLTRNFAHTEWMRYRRDHNREWFRAVSAIIHLDIRLIVSAVVLWIFTLAAMYHGTFQPYKYCVLVAISLLGIITITLNTFYGRKIAHILCPILGQFMFIMLLVTLQAVLLMLTGTDSSRTTLRDAEGASLRITGVIREIRPLDSHTNMIILSTDTAQYRNLRAPIHEDIRIYNNTQKQQLNPGTRVNALGTLENKGTTAFLKGASIFPQPNQDLEHTRALNTRMRDYARRHLDAETTALLLGTAYGDDSAMPNTSKENYKLSGLSHLTAVSGANIAIIFMAGYRFGILVRVPRRLMIGMGITAVVLYSTILTFEGSVIRSILMGSLGALAMLRGTGRNTLSALATTIVFCLITAPKLAGDLGFVLSTVATASLIALGPSLTRLLMRVLPHTLAELIAASASASLWCTPVILGISGKIPLYTIPANMLAAPLTAITLFAGLAAFLSYSINFTAITDIALILGRIPAQGIEYIAKYFAQAPANPLDVDVTPTSIAFAGVTVFAGSLLIWLWDYRIYKRELHLDYVRIPGTQHATSTRRQSPTHQIGQRHFGMIETATHRTSNEVP</sequence>
<dbReference type="AlphaFoldDB" id="A0A448UUA6"/>
<dbReference type="GO" id="GO:0005886">
    <property type="term" value="C:plasma membrane"/>
    <property type="evidence" value="ECO:0007669"/>
    <property type="project" value="UniProtKB-SubCell"/>
</dbReference>
<feature type="transmembrane region" description="Helical" evidence="6">
    <location>
        <begin position="350"/>
        <end position="366"/>
    </location>
</feature>
<dbReference type="Proteomes" id="UP000270988">
    <property type="component" value="Chromosome"/>
</dbReference>
<feature type="transmembrane region" description="Helical" evidence="6">
    <location>
        <begin position="307"/>
        <end position="330"/>
    </location>
</feature>
<comment type="subcellular location">
    <subcellularLocation>
        <location evidence="1">Cell membrane</location>
        <topology evidence="1">Multi-pass membrane protein</topology>
    </subcellularLocation>
</comment>
<evidence type="ECO:0000256" key="1">
    <source>
        <dbReference type="ARBA" id="ARBA00004651"/>
    </source>
</evidence>
<feature type="transmembrane region" description="Helical" evidence="6">
    <location>
        <begin position="503"/>
        <end position="521"/>
    </location>
</feature>
<feature type="domain" description="ComEC/Rec2-related protein" evidence="7">
    <location>
        <begin position="257"/>
        <end position="521"/>
    </location>
</feature>
<gene>
    <name evidence="8" type="ORF">NCTC10918_00715</name>
</gene>
<feature type="transmembrane region" description="Helical" evidence="6">
    <location>
        <begin position="70"/>
        <end position="93"/>
    </location>
</feature>
<dbReference type="NCBIfam" id="TIGR00360">
    <property type="entry name" value="ComEC_N-term"/>
    <property type="match status" value="1"/>
</dbReference>
<protein>
    <submittedName>
        <fullName evidence="8">ComEC/Rec2-related protein</fullName>
    </submittedName>
</protein>
<dbReference type="InterPro" id="IPR004477">
    <property type="entry name" value="ComEC_N"/>
</dbReference>
<keyword evidence="4 6" id="KW-1133">Transmembrane helix</keyword>
<dbReference type="Pfam" id="PF03772">
    <property type="entry name" value="Competence"/>
    <property type="match status" value="1"/>
</dbReference>
<feature type="transmembrane region" description="Helical" evidence="6">
    <location>
        <begin position="276"/>
        <end position="295"/>
    </location>
</feature>
<evidence type="ECO:0000256" key="2">
    <source>
        <dbReference type="ARBA" id="ARBA00022475"/>
    </source>
</evidence>
<evidence type="ECO:0000313" key="9">
    <source>
        <dbReference type="Proteomes" id="UP000270988"/>
    </source>
</evidence>
<keyword evidence="5 6" id="KW-0472">Membrane</keyword>
<evidence type="ECO:0000259" key="7">
    <source>
        <dbReference type="Pfam" id="PF03772"/>
    </source>
</evidence>